<comment type="caution">
    <text evidence="1">The sequence shown here is derived from an EMBL/GenBank/DDBJ whole genome shotgun (WGS) entry which is preliminary data.</text>
</comment>
<dbReference type="AlphaFoldDB" id="A0A644YGW2"/>
<sequence length="59" mass="6254">MRAALGGRYVVDVGKDVVGVAVVILNGDLYKDIAGSAGKMNRRIEQGRFIAVEVAHKVA</sequence>
<reference evidence="1" key="1">
    <citation type="submission" date="2019-08" db="EMBL/GenBank/DDBJ databases">
        <authorList>
            <person name="Kucharzyk K."/>
            <person name="Murdoch R.W."/>
            <person name="Higgins S."/>
            <person name="Loffler F."/>
        </authorList>
    </citation>
    <scope>NUCLEOTIDE SEQUENCE</scope>
</reference>
<proteinExistence type="predicted"/>
<gene>
    <name evidence="1" type="ORF">SDC9_74367</name>
</gene>
<name>A0A644YGW2_9ZZZZ</name>
<organism evidence="1">
    <name type="scientific">bioreactor metagenome</name>
    <dbReference type="NCBI Taxonomy" id="1076179"/>
    <lineage>
        <taxon>unclassified sequences</taxon>
        <taxon>metagenomes</taxon>
        <taxon>ecological metagenomes</taxon>
    </lineage>
</organism>
<dbReference type="EMBL" id="VSSQ01005102">
    <property type="protein sequence ID" value="MPM27852.1"/>
    <property type="molecule type" value="Genomic_DNA"/>
</dbReference>
<evidence type="ECO:0000313" key="1">
    <source>
        <dbReference type="EMBL" id="MPM27852.1"/>
    </source>
</evidence>
<accession>A0A644YGW2</accession>
<protein>
    <submittedName>
        <fullName evidence="1">Uncharacterized protein</fullName>
    </submittedName>
</protein>